<sequence length="539" mass="52457">MGRQIYGSPPVVTVQGTLTTLQSQAGRQPSQPSITSPSSGATLSNFTPTLSSSAFFVYNTDTHAGSQWQFANDSAFVNVVYDLATTASKTSLAVSSGAIAQVSGPLFARVRYISSASEVSPWSNAITMIRTASVSVTPQFLSTTNYRFAFTYAGTGIADSVSVKISASADMSNPIANTSVTLSGNAGNLDSVTCASMPGFATGTPYYVQVTSVGAGAIVSTATSQLALPTSSLALNTSTALYNPGNASITVINGVSGANSASIATQYSTSVNFTTVAYESTSGSIAATNLPGLATRASLYYCRFVVVAGTDRPVVGSPFALTAVQVLSGSGSGSISSAYSGSVLVSGIGGGGSGAGAPGSACGGGGSGYIVSQAYSVTAGQSFSYAVGAGGTGNSWADGNPGAATTFTLGGTTLTCAGGNGGKSQSGYSNGGTGGRNGGDGVYSGTGNYGGGGSPYNSGGAPGKAGSDAAPGYGGYGGYGYGAGGGGAVRSADYGGTGPAGGGAGGWPSGPQAGQGQFANVVAGGYGNAGYLQIQYTNW</sequence>
<dbReference type="Proteomes" id="UP000647424">
    <property type="component" value="Unassembled WGS sequence"/>
</dbReference>
<proteinExistence type="predicted"/>
<protein>
    <submittedName>
        <fullName evidence="1">Uncharacterized protein</fullName>
    </submittedName>
</protein>
<name>A0A927IN19_9BURK</name>
<dbReference type="EMBL" id="JACYFT010000004">
    <property type="protein sequence ID" value="MBD8051755.1"/>
    <property type="molecule type" value="Genomic_DNA"/>
</dbReference>
<evidence type="ECO:0000313" key="2">
    <source>
        <dbReference type="Proteomes" id="UP000647424"/>
    </source>
</evidence>
<dbReference type="RefSeq" id="WP_191820254.1">
    <property type="nucleotide sequence ID" value="NZ_JACYFT010000004.1"/>
</dbReference>
<comment type="caution">
    <text evidence="1">The sequence shown here is derived from an EMBL/GenBank/DDBJ whole genome shotgun (WGS) entry which is preliminary data.</text>
</comment>
<accession>A0A927IN19</accession>
<keyword evidence="2" id="KW-1185">Reference proteome</keyword>
<organism evidence="1 2">
    <name type="scientific">Limnohabitans radicicola</name>
    <dbReference type="NCBI Taxonomy" id="2771427"/>
    <lineage>
        <taxon>Bacteria</taxon>
        <taxon>Pseudomonadati</taxon>
        <taxon>Pseudomonadota</taxon>
        <taxon>Betaproteobacteria</taxon>
        <taxon>Burkholderiales</taxon>
        <taxon>Comamonadaceae</taxon>
        <taxon>Limnohabitans</taxon>
    </lineage>
</organism>
<evidence type="ECO:0000313" key="1">
    <source>
        <dbReference type="EMBL" id="MBD8051755.1"/>
    </source>
</evidence>
<dbReference type="AlphaFoldDB" id="A0A927IN19"/>
<gene>
    <name evidence="1" type="ORF">IC609_14505</name>
</gene>
<reference evidence="1" key="1">
    <citation type="submission" date="2020-09" db="EMBL/GenBank/DDBJ databases">
        <title>Genome seq and assembly of Limnohabitants sp.</title>
        <authorList>
            <person name="Chhetri G."/>
        </authorList>
    </citation>
    <scope>NUCLEOTIDE SEQUENCE</scope>
    <source>
        <strain evidence="1">JUR4</strain>
    </source>
</reference>